<organism evidence="4 5">
    <name type="scientific">Streptomyces fagopyri</name>
    <dbReference type="NCBI Taxonomy" id="2662397"/>
    <lineage>
        <taxon>Bacteria</taxon>
        <taxon>Bacillati</taxon>
        <taxon>Actinomycetota</taxon>
        <taxon>Actinomycetes</taxon>
        <taxon>Kitasatosporales</taxon>
        <taxon>Streptomycetaceae</taxon>
        <taxon>Streptomyces</taxon>
    </lineage>
</organism>
<dbReference type="AlphaFoldDB" id="A0A5Q0LEJ7"/>
<dbReference type="Gene3D" id="2.60.40.10">
    <property type="entry name" value="Immunoglobulins"/>
    <property type="match status" value="1"/>
</dbReference>
<evidence type="ECO:0000256" key="1">
    <source>
        <dbReference type="SAM" id="MobiDB-lite"/>
    </source>
</evidence>
<evidence type="ECO:0000256" key="2">
    <source>
        <dbReference type="SAM" id="Phobius"/>
    </source>
</evidence>
<dbReference type="GO" id="GO:0005975">
    <property type="term" value="P:carbohydrate metabolic process"/>
    <property type="evidence" value="ECO:0007669"/>
    <property type="project" value="UniProtKB-ARBA"/>
</dbReference>
<dbReference type="PROSITE" id="PS00430">
    <property type="entry name" value="TONB_DEPENDENT_REC_1"/>
    <property type="match status" value="1"/>
</dbReference>
<dbReference type="InterPro" id="IPR046112">
    <property type="entry name" value="DUF6049"/>
</dbReference>
<evidence type="ECO:0008006" key="6">
    <source>
        <dbReference type="Google" id="ProtNLM"/>
    </source>
</evidence>
<feature type="region of interest" description="Disordered" evidence="1">
    <location>
        <begin position="729"/>
        <end position="828"/>
    </location>
</feature>
<evidence type="ECO:0000256" key="3">
    <source>
        <dbReference type="SAM" id="SignalP"/>
    </source>
</evidence>
<name>A0A5Q0LEJ7_9ACTN</name>
<dbReference type="EMBL" id="CP045643">
    <property type="protein sequence ID" value="QFZ75368.1"/>
    <property type="molecule type" value="Genomic_DNA"/>
</dbReference>
<feature type="transmembrane region" description="Helical" evidence="2">
    <location>
        <begin position="702"/>
        <end position="721"/>
    </location>
</feature>
<sequence length="828" mass="87460">MAEAADFQGTSPSPAHRWLRRTGALLAGAPLLAGVLQLPASPAAHAAETAAVAAASGSRTVDVSLDSLSPSAPTDGDTITVSGSITNKGKQTVTDAHVGLRVGSALSGRVAIDDAAERTGFQPGLDPLEVGGKYVQKFSELPAGVSQRFSISVPVKDLDLGSDGVYQLGVSLSGQTSAEPWEHVLGIERTFLPWQPEGVDKRTKTTYLWPLISTVHLRAETGSDAQQTPVFQNDDLAKEIAPGGRLDQLLALGGDLDVTWVLDPDLLASVDAMTRNYQIKDGDTTTAGKNQAVAKEWLDKLEKTVSDKEVVALPFADPDLASLAHHGKNVGDSLGHLKDATAVASDTVDTIIHVKPETDFAWPVDGAIDPSIVKVATSAGADKVITRSDSLRETGGLTYTPNAARPIGGGTTAVVADARLSTEFQGDLTKPENSTSAVQEFLAQALALNLQEPNDQRSIVVAPQRMPSVSQAQTMATAVKALQNGNWSDTQGLSAAAKAKPDPDATTRIPSADSYPSSLKKQELQREDFETIQETQRSLDNFTVILTDKSRVVTPFGRAMDRGMSTSWRGRATQGKTFRDGVKNYLEDLTGLVKLIKKSDAKLSGRSATIPVTVQNNLVQGVHHLVLRLTSKQPTRLKIGNGAYDEQPIQVSGEHSQSVKFTTSAKANGPVTVSAQLFTEDGQAYGPDVRFEVKVTEITPTVMLVIGGGVLLLVLAGFRMYTQRKRAAARQAEEERENAPDTEGGTDAEVTDGNGKAGEDGQDGVNSLNGDAAGTVDTVEDTERSKDGPDGESTAEHGADAPEHPSDPAPDTAPESTDPSGTGERVDR</sequence>
<feature type="compositionally biased region" description="Basic and acidic residues" evidence="1">
    <location>
        <begin position="781"/>
        <end position="806"/>
    </location>
</feature>
<dbReference type="Pfam" id="PF19516">
    <property type="entry name" value="DUF6049"/>
    <property type="match status" value="1"/>
</dbReference>
<reference evidence="4 5" key="1">
    <citation type="submission" date="2019-10" db="EMBL/GenBank/DDBJ databases">
        <title>A novel species.</title>
        <authorList>
            <person name="Gao J."/>
        </authorList>
    </citation>
    <scope>NUCLEOTIDE SEQUENCE [LARGE SCALE GENOMIC DNA]</scope>
    <source>
        <strain evidence="4 5">QMT-28</strain>
    </source>
</reference>
<dbReference type="RefSeq" id="WP_153289633.1">
    <property type="nucleotide sequence ID" value="NZ_CP045643.1"/>
</dbReference>
<dbReference type="InterPro" id="IPR010916">
    <property type="entry name" value="TonB_box_CS"/>
</dbReference>
<protein>
    <recommendedName>
        <fullName evidence="6">DUF11 domain-containing protein</fullName>
    </recommendedName>
</protein>
<feature type="region of interest" description="Disordered" evidence="1">
    <location>
        <begin position="492"/>
        <end position="527"/>
    </location>
</feature>
<keyword evidence="2" id="KW-1133">Transmembrane helix</keyword>
<feature type="chain" id="PRO_5024918717" description="DUF11 domain-containing protein" evidence="3">
    <location>
        <begin position="47"/>
        <end position="828"/>
    </location>
</feature>
<accession>A0A5Q0LEJ7</accession>
<evidence type="ECO:0000313" key="5">
    <source>
        <dbReference type="Proteomes" id="UP000326179"/>
    </source>
</evidence>
<dbReference type="Proteomes" id="UP000326179">
    <property type="component" value="Chromosome"/>
</dbReference>
<proteinExistence type="predicted"/>
<gene>
    <name evidence="4" type="ORF">GFH48_20755</name>
</gene>
<keyword evidence="2" id="KW-0472">Membrane</keyword>
<dbReference type="KEGG" id="sfy:GFH48_20755"/>
<keyword evidence="5" id="KW-1185">Reference proteome</keyword>
<dbReference type="InterPro" id="IPR013783">
    <property type="entry name" value="Ig-like_fold"/>
</dbReference>
<keyword evidence="3" id="KW-0732">Signal</keyword>
<feature type="signal peptide" evidence="3">
    <location>
        <begin position="1"/>
        <end position="46"/>
    </location>
</feature>
<keyword evidence="2" id="KW-0812">Transmembrane</keyword>
<evidence type="ECO:0000313" key="4">
    <source>
        <dbReference type="EMBL" id="QFZ75368.1"/>
    </source>
</evidence>